<reference evidence="5" key="1">
    <citation type="journal article" date="2020" name="Stud. Mycol.">
        <title>101 Dothideomycetes genomes: a test case for predicting lifestyles and emergence of pathogens.</title>
        <authorList>
            <person name="Haridas S."/>
            <person name="Albert R."/>
            <person name="Binder M."/>
            <person name="Bloem J."/>
            <person name="Labutti K."/>
            <person name="Salamov A."/>
            <person name="Andreopoulos B."/>
            <person name="Baker S."/>
            <person name="Barry K."/>
            <person name="Bills G."/>
            <person name="Bluhm B."/>
            <person name="Cannon C."/>
            <person name="Castanera R."/>
            <person name="Culley D."/>
            <person name="Daum C."/>
            <person name="Ezra D."/>
            <person name="Gonzalez J."/>
            <person name="Henrissat B."/>
            <person name="Kuo A."/>
            <person name="Liang C."/>
            <person name="Lipzen A."/>
            <person name="Lutzoni F."/>
            <person name="Magnuson J."/>
            <person name="Mondo S."/>
            <person name="Nolan M."/>
            <person name="Ohm R."/>
            <person name="Pangilinan J."/>
            <person name="Park H.-J."/>
            <person name="Ramirez L."/>
            <person name="Alfaro M."/>
            <person name="Sun H."/>
            <person name="Tritt A."/>
            <person name="Yoshinaga Y."/>
            <person name="Zwiers L.-H."/>
            <person name="Turgeon B."/>
            <person name="Goodwin S."/>
            <person name="Spatafora J."/>
            <person name="Crous P."/>
            <person name="Grigoriev I."/>
        </authorList>
    </citation>
    <scope>NUCLEOTIDE SEQUENCE</scope>
    <source>
        <strain evidence="5">CBS 113389</strain>
    </source>
</reference>
<evidence type="ECO:0000256" key="1">
    <source>
        <dbReference type="ARBA" id="ARBA00022801"/>
    </source>
</evidence>
<dbReference type="GO" id="GO:0005829">
    <property type="term" value="C:cytosol"/>
    <property type="evidence" value="ECO:0007669"/>
    <property type="project" value="TreeGrafter"/>
</dbReference>
<keyword evidence="1" id="KW-0378">Hydrolase</keyword>
<protein>
    <submittedName>
        <fullName evidence="5">Histidine phosphatase superfamily</fullName>
    </submittedName>
</protein>
<dbReference type="PANTHER" id="PTHR46517:SF1">
    <property type="entry name" value="FRUCTOSE-2,6-BISPHOSPHATASE TIGAR"/>
    <property type="match status" value="1"/>
</dbReference>
<dbReference type="InterPro" id="IPR029033">
    <property type="entry name" value="His_PPase_superfam"/>
</dbReference>
<keyword evidence="6" id="KW-1185">Reference proteome</keyword>
<dbReference type="OrthoDB" id="354304at2759"/>
<evidence type="ECO:0000256" key="4">
    <source>
        <dbReference type="SAM" id="MobiDB-lite"/>
    </source>
</evidence>
<dbReference type="Proteomes" id="UP000799767">
    <property type="component" value="Unassembled WGS sequence"/>
</dbReference>
<dbReference type="SMART" id="SM00855">
    <property type="entry name" value="PGAM"/>
    <property type="match status" value="1"/>
</dbReference>
<feature type="binding site" evidence="3">
    <location>
        <position position="59"/>
    </location>
    <ligand>
        <name>substrate</name>
    </ligand>
</feature>
<dbReference type="GO" id="GO:0004331">
    <property type="term" value="F:fructose-2,6-bisphosphate 2-phosphatase activity"/>
    <property type="evidence" value="ECO:0007669"/>
    <property type="project" value="TreeGrafter"/>
</dbReference>
<feature type="region of interest" description="Disordered" evidence="4">
    <location>
        <begin position="297"/>
        <end position="324"/>
    </location>
</feature>
<feature type="region of interest" description="Disordered" evidence="4">
    <location>
        <begin position="215"/>
        <end position="278"/>
    </location>
</feature>
<accession>A0A6A6PGG2</accession>
<dbReference type="RefSeq" id="XP_033585648.1">
    <property type="nucleotide sequence ID" value="XM_033735741.1"/>
</dbReference>
<feature type="active site" description="Proton donor/acceptor" evidence="2">
    <location>
        <position position="91"/>
    </location>
</feature>
<dbReference type="SUPFAM" id="SSF53254">
    <property type="entry name" value="Phosphoglycerate mutase-like"/>
    <property type="match status" value="1"/>
</dbReference>
<dbReference type="GO" id="GO:0045820">
    <property type="term" value="P:negative regulation of glycolytic process"/>
    <property type="evidence" value="ECO:0007669"/>
    <property type="project" value="TreeGrafter"/>
</dbReference>
<dbReference type="GO" id="GO:0043456">
    <property type="term" value="P:regulation of pentose-phosphate shunt"/>
    <property type="evidence" value="ECO:0007669"/>
    <property type="project" value="TreeGrafter"/>
</dbReference>
<dbReference type="InterPro" id="IPR051695">
    <property type="entry name" value="Phosphoglycerate_Mutase"/>
</dbReference>
<name>A0A6A6PGG2_9PEZI</name>
<dbReference type="PROSITE" id="PS00175">
    <property type="entry name" value="PG_MUTASE"/>
    <property type="match status" value="1"/>
</dbReference>
<dbReference type="Gene3D" id="3.40.50.1240">
    <property type="entry name" value="Phosphoglycerate mutase-like"/>
    <property type="match status" value="1"/>
</dbReference>
<dbReference type="InterPro" id="IPR013078">
    <property type="entry name" value="His_Pase_superF_clade-1"/>
</dbReference>
<evidence type="ECO:0000313" key="5">
    <source>
        <dbReference type="EMBL" id="KAF2479078.1"/>
    </source>
</evidence>
<evidence type="ECO:0000256" key="3">
    <source>
        <dbReference type="PIRSR" id="PIRSR613078-2"/>
    </source>
</evidence>
<feature type="binding site" evidence="3">
    <location>
        <begin position="7"/>
        <end position="14"/>
    </location>
    <ligand>
        <name>substrate</name>
    </ligand>
</feature>
<evidence type="ECO:0000313" key="6">
    <source>
        <dbReference type="Proteomes" id="UP000799767"/>
    </source>
</evidence>
<dbReference type="Pfam" id="PF00300">
    <property type="entry name" value="His_Phos_1"/>
    <property type="match status" value="1"/>
</dbReference>
<feature type="active site" description="Tele-phosphohistidine intermediate" evidence="2">
    <location>
        <position position="8"/>
    </location>
</feature>
<gene>
    <name evidence="5" type="ORF">BDY17DRAFT_313662</name>
</gene>
<sequence>MKLYLIRHGETVDNVAGVYAGSRDSALTNHGFEQAKRLGSYFAENDVKFTHIFASPLSRAFRTAGAVKDAQTQLAEPVDGVDIVKVQELIERDYGAYEGRPYSTRSEWQKTGKDGVEESGGSVESVQSMAKRSDRFLDEHFLPLFDEDRHEEYIVAIVAHGMLCSHLWRRLLLRLPRRSLKIAPEIVAARGNIVLEHLGGWSNTGYLELSIRREAESRPEAKPISDGSYDGDESASATTLSTPVPPPVQSEGADVSLAPPKPSEPASPRKKDSRELSGYSTTILAIDSKQHLVGLKRQPGGIGSLANDKGQKKLDTFFKREKAT</sequence>
<dbReference type="InterPro" id="IPR001345">
    <property type="entry name" value="PG/BPGM_mutase_AS"/>
</dbReference>
<dbReference type="EMBL" id="MU001642">
    <property type="protein sequence ID" value="KAF2479078.1"/>
    <property type="molecule type" value="Genomic_DNA"/>
</dbReference>
<dbReference type="GeneID" id="54476743"/>
<organism evidence="5 6">
    <name type="scientific">Neohortaea acidophila</name>
    <dbReference type="NCBI Taxonomy" id="245834"/>
    <lineage>
        <taxon>Eukaryota</taxon>
        <taxon>Fungi</taxon>
        <taxon>Dikarya</taxon>
        <taxon>Ascomycota</taxon>
        <taxon>Pezizomycotina</taxon>
        <taxon>Dothideomycetes</taxon>
        <taxon>Dothideomycetidae</taxon>
        <taxon>Mycosphaerellales</taxon>
        <taxon>Teratosphaeriaceae</taxon>
        <taxon>Neohortaea</taxon>
    </lineage>
</organism>
<dbReference type="PANTHER" id="PTHR46517">
    <property type="entry name" value="FRUCTOSE-2,6-BISPHOSPHATASE TIGAR"/>
    <property type="match status" value="1"/>
</dbReference>
<feature type="binding site" evidence="3">
    <location>
        <begin position="91"/>
        <end position="94"/>
    </location>
    <ligand>
        <name>substrate</name>
    </ligand>
</feature>
<proteinExistence type="predicted"/>
<evidence type="ECO:0000256" key="2">
    <source>
        <dbReference type="PIRSR" id="PIRSR613078-1"/>
    </source>
</evidence>
<dbReference type="CDD" id="cd07067">
    <property type="entry name" value="HP_PGM_like"/>
    <property type="match status" value="1"/>
</dbReference>
<dbReference type="AlphaFoldDB" id="A0A6A6PGG2"/>
<feature type="compositionally biased region" description="Basic and acidic residues" evidence="4">
    <location>
        <begin position="309"/>
        <end position="324"/>
    </location>
</feature>